<protein>
    <submittedName>
        <fullName evidence="2">Predicted ATP-binding protein involved in virulence</fullName>
    </submittedName>
</protein>
<dbReference type="Proteomes" id="UP000239837">
    <property type="component" value="Chromosome"/>
</dbReference>
<reference evidence="2" key="1">
    <citation type="submission" date="2016-05" db="EMBL/GenBank/DDBJ databases">
        <authorList>
            <consortium name="Pathogen Informatics"/>
        </authorList>
    </citation>
    <scope>NUCLEOTIDE SEQUENCE</scope>
    <source>
        <strain evidence="2">WHO F</strain>
    </source>
</reference>
<keyword evidence="2" id="KW-0547">Nucleotide-binding</keyword>
<dbReference type="EMBL" id="LT591897">
    <property type="protein sequence ID" value="SBQ21409.1"/>
    <property type="molecule type" value="Genomic_DNA"/>
</dbReference>
<dbReference type="Pfam" id="PF13175">
    <property type="entry name" value="AAA_15"/>
    <property type="match status" value="1"/>
</dbReference>
<feature type="domain" description="Endonuclease GajA/Old nuclease/RecF-like AAA" evidence="1">
    <location>
        <begin position="5"/>
        <end position="366"/>
    </location>
</feature>
<gene>
    <name evidence="3" type="ORF">WHOF_01391</name>
    <name evidence="2" type="ORF">WHOF_02021</name>
</gene>
<keyword evidence="2" id="KW-0067">ATP-binding</keyword>
<dbReference type="GO" id="GO:0005524">
    <property type="term" value="F:ATP binding"/>
    <property type="evidence" value="ECO:0007669"/>
    <property type="project" value="UniProtKB-KW"/>
</dbReference>
<dbReference type="InterPro" id="IPR051396">
    <property type="entry name" value="Bact_Antivir_Def_Nuclease"/>
</dbReference>
<accession>A0AB74ECP0</accession>
<name>A0AB74ECP0_NEIGO</name>
<dbReference type="SUPFAM" id="SSF52540">
    <property type="entry name" value="P-loop containing nucleoside triphosphate hydrolases"/>
    <property type="match status" value="1"/>
</dbReference>
<dbReference type="AlphaFoldDB" id="A0AB74ECP0"/>
<dbReference type="InterPro" id="IPR041685">
    <property type="entry name" value="AAA_GajA/Old/RecF-like"/>
</dbReference>
<dbReference type="PANTHER" id="PTHR43581">
    <property type="entry name" value="ATP/GTP PHOSPHATASE"/>
    <property type="match status" value="1"/>
</dbReference>
<evidence type="ECO:0000313" key="2">
    <source>
        <dbReference type="EMBL" id="SBN23445.1"/>
    </source>
</evidence>
<organism evidence="2">
    <name type="scientific">Neisseria gonorrhoeae</name>
    <dbReference type="NCBI Taxonomy" id="485"/>
    <lineage>
        <taxon>Bacteria</taxon>
        <taxon>Pseudomonadati</taxon>
        <taxon>Pseudomonadota</taxon>
        <taxon>Betaproteobacteria</taxon>
        <taxon>Neisseriales</taxon>
        <taxon>Neisseriaceae</taxon>
        <taxon>Neisseria</taxon>
    </lineage>
</organism>
<dbReference type="InterPro" id="IPR027417">
    <property type="entry name" value="P-loop_NTPase"/>
</dbReference>
<proteinExistence type="predicted"/>
<evidence type="ECO:0000259" key="1">
    <source>
        <dbReference type="Pfam" id="PF13175"/>
    </source>
</evidence>
<dbReference type="CDD" id="cd00267">
    <property type="entry name" value="ABC_ATPase"/>
    <property type="match status" value="1"/>
</dbReference>
<dbReference type="Gene3D" id="3.40.50.300">
    <property type="entry name" value="P-loop containing nucleotide triphosphate hydrolases"/>
    <property type="match status" value="1"/>
</dbReference>
<dbReference type="RefSeq" id="WP_003692251.1">
    <property type="nucleotide sequence ID" value="NZ_CP012026.1"/>
</dbReference>
<sequence length="660" mass="76655">MILGLFIRNFKTYQGMNFVPLSDNHKFCGLLGKNGIGKSSVLEALDCFFNGKEWNLHFTVKRNGLKVRPYIVPIFSINKDTKIPEEVKSIITKLDNLFRTTPKEKLNFGSTHSSVKDTFISLRDSIINNPLFDNDYVFPIGIDHNKKATSAIFDSLLLDDISAEDNDTENRDHLIDTQLKAVYTYLVENLEYIYIPKDIDSELFTRLENQEIQTLMGEKLDHILRDRITETAISEINKGLTDFINEISNELDGYVYRTSTDRQQNLRKSDIHKLIIDSFFNIRKLHKRVNESNNYVEISSLSSGEKQKAIIDVAKGLLENHRADGKNLIVGIDEPESSLHVSACFEQFDSLFKMSNKCRQIIFSSHWYGFLPTLTYGNVSVISEKDKTHHFDLINLQNYQEQIVHLMQSSKGKLPYDINLKSITDFIQSILSSITSDTPYSWIFCEGSSEKIYFDKYFEDEIQNFNLRIIPTGGAKKIKRIYQNILTPYGEIKENIDGNTYNKWGKILFLSDTDNQLTHYEAKNYNNQYSRLQCYRLINNKSTRLTETVAINDSLTSPATEIEDCLNGKLLVETLKYFREIKEYEYLESIIDKDKKYSEEASYFSLNLRPSEADKLKEFFDSEDGDMKIKFAEKYVELMSQEDYQVPSWIEYIKGWIREP</sequence>
<dbReference type="EMBL" id="FLKW01000044">
    <property type="protein sequence ID" value="SBN23445.1"/>
    <property type="molecule type" value="Genomic_DNA"/>
</dbReference>
<dbReference type="PANTHER" id="PTHR43581:SF4">
    <property type="entry name" value="ATP_GTP PHOSPHATASE"/>
    <property type="match status" value="1"/>
</dbReference>
<evidence type="ECO:0000313" key="3">
    <source>
        <dbReference type="EMBL" id="SBQ21409.1"/>
    </source>
</evidence>